<dbReference type="InterPro" id="IPR028202">
    <property type="entry name" value="Reductase_C"/>
</dbReference>
<evidence type="ECO:0000256" key="3">
    <source>
        <dbReference type="ARBA" id="ARBA00022827"/>
    </source>
</evidence>
<evidence type="ECO:0000313" key="8">
    <source>
        <dbReference type="Proteomes" id="UP000317573"/>
    </source>
</evidence>
<dbReference type="GO" id="GO:0005737">
    <property type="term" value="C:cytoplasm"/>
    <property type="evidence" value="ECO:0007669"/>
    <property type="project" value="TreeGrafter"/>
</dbReference>
<feature type="domain" description="Reductase C-terminal" evidence="6">
    <location>
        <begin position="335"/>
        <end position="420"/>
    </location>
</feature>
<organism evidence="7 8">
    <name type="scientific">Rhodococcus rhodochrous J45</name>
    <dbReference type="NCBI Taxonomy" id="935266"/>
    <lineage>
        <taxon>Bacteria</taxon>
        <taxon>Bacillati</taxon>
        <taxon>Actinomycetota</taxon>
        <taxon>Actinomycetes</taxon>
        <taxon>Mycobacteriales</taxon>
        <taxon>Nocardiaceae</taxon>
        <taxon>Rhodococcus</taxon>
    </lineage>
</organism>
<feature type="domain" description="FAD/NAD(P)-binding" evidence="5">
    <location>
        <begin position="14"/>
        <end position="316"/>
    </location>
</feature>
<keyword evidence="2" id="KW-0285">Flavoprotein</keyword>
<dbReference type="GO" id="GO:0016651">
    <property type="term" value="F:oxidoreductase activity, acting on NAD(P)H"/>
    <property type="evidence" value="ECO:0007669"/>
    <property type="project" value="TreeGrafter"/>
</dbReference>
<dbReference type="InterPro" id="IPR023753">
    <property type="entry name" value="FAD/NAD-binding_dom"/>
</dbReference>
<dbReference type="AlphaFoldDB" id="A0A562E1Z1"/>
<gene>
    <name evidence="7" type="ORF">L618_000300003180</name>
</gene>
<evidence type="ECO:0000259" key="6">
    <source>
        <dbReference type="Pfam" id="PF14759"/>
    </source>
</evidence>
<dbReference type="PANTHER" id="PTHR43557:SF2">
    <property type="entry name" value="RIESKE DOMAIN-CONTAINING PROTEIN-RELATED"/>
    <property type="match status" value="1"/>
</dbReference>
<evidence type="ECO:0000256" key="1">
    <source>
        <dbReference type="ARBA" id="ARBA00001974"/>
    </source>
</evidence>
<dbReference type="Gene3D" id="3.50.50.60">
    <property type="entry name" value="FAD/NAD(P)-binding domain"/>
    <property type="match status" value="2"/>
</dbReference>
<protein>
    <submittedName>
        <fullName evidence="7">3-phenylpropionate/trans-cinnamate dioxygenase ferredoxin reductase subunit</fullName>
    </submittedName>
</protein>
<accession>A0A562E1Z1</accession>
<dbReference type="InterPro" id="IPR050446">
    <property type="entry name" value="FAD-oxidoreductase/Apoptosis"/>
</dbReference>
<dbReference type="Pfam" id="PF07992">
    <property type="entry name" value="Pyr_redox_2"/>
    <property type="match status" value="1"/>
</dbReference>
<comment type="cofactor">
    <cofactor evidence="1">
        <name>FAD</name>
        <dbReference type="ChEBI" id="CHEBI:57692"/>
    </cofactor>
</comment>
<dbReference type="PANTHER" id="PTHR43557">
    <property type="entry name" value="APOPTOSIS-INDUCING FACTOR 1"/>
    <property type="match status" value="1"/>
</dbReference>
<keyword evidence="3" id="KW-0274">FAD</keyword>
<dbReference type="Pfam" id="PF14759">
    <property type="entry name" value="Reductase_C"/>
    <property type="match status" value="1"/>
</dbReference>
<keyword evidence="7" id="KW-0223">Dioxygenase</keyword>
<keyword evidence="4" id="KW-0560">Oxidoreductase</keyword>
<evidence type="ECO:0000313" key="7">
    <source>
        <dbReference type="EMBL" id="TWH15744.1"/>
    </source>
</evidence>
<sequence>MTGDRAGTGAPPRSVVVVGASHAAVQLADRLRSGGYTGPLTLIGDETHPPYHRPPLSKAWLKGESTPDRLMLRAEDHYSDNEIEVLLGTTVRRVERDVDGVTLHLERSDGSVGTRAFDRLVLATGARARRLAIPGSDHRDVLVLRGLDHAHRLAERVTAGPVVVIGGGFVGVEVAATLRGLGVAVTVVEAGRQLMGRAVGAGTAEFLLAAHREMGVDVVLDAKPVEIPLDGDRVRAVRLDDGREIAAATVLVGVGAEPRTELAEQLGLACDRGVLVDERCVTSDGRILAIGDCTVQTTGEGTRVRLESVDNATEQANVAAATLLGSEAVERPVPWFWSDQGPWKLQIVGMIGGHTEVLVRTDPSKPRRRVALYFEDDRLLAAECVNAPADFVALRSALARGHRPSRELLSDETVPLKKLLGAVRTA</sequence>
<evidence type="ECO:0000256" key="2">
    <source>
        <dbReference type="ARBA" id="ARBA00022630"/>
    </source>
</evidence>
<dbReference type="SUPFAM" id="SSF55424">
    <property type="entry name" value="FAD/NAD-linked reductases, dimerisation (C-terminal) domain"/>
    <property type="match status" value="1"/>
</dbReference>
<dbReference type="PRINTS" id="PR00411">
    <property type="entry name" value="PNDRDTASEI"/>
</dbReference>
<dbReference type="GO" id="GO:0051213">
    <property type="term" value="F:dioxygenase activity"/>
    <property type="evidence" value="ECO:0007669"/>
    <property type="project" value="UniProtKB-KW"/>
</dbReference>
<dbReference type="PRINTS" id="PR00368">
    <property type="entry name" value="FADPNR"/>
</dbReference>
<dbReference type="EMBL" id="VLJT01000028">
    <property type="protein sequence ID" value="TWH15744.1"/>
    <property type="molecule type" value="Genomic_DNA"/>
</dbReference>
<evidence type="ECO:0000256" key="4">
    <source>
        <dbReference type="ARBA" id="ARBA00023002"/>
    </source>
</evidence>
<dbReference type="Proteomes" id="UP000317573">
    <property type="component" value="Unassembled WGS sequence"/>
</dbReference>
<proteinExistence type="predicted"/>
<dbReference type="SUPFAM" id="SSF51905">
    <property type="entry name" value="FAD/NAD(P)-binding domain"/>
    <property type="match status" value="2"/>
</dbReference>
<dbReference type="Gene3D" id="3.30.390.30">
    <property type="match status" value="1"/>
</dbReference>
<name>A0A562E1Z1_RHORH</name>
<dbReference type="InterPro" id="IPR036188">
    <property type="entry name" value="FAD/NAD-bd_sf"/>
</dbReference>
<evidence type="ECO:0000259" key="5">
    <source>
        <dbReference type="Pfam" id="PF07992"/>
    </source>
</evidence>
<comment type="caution">
    <text evidence="7">The sequence shown here is derived from an EMBL/GenBank/DDBJ whole genome shotgun (WGS) entry which is preliminary data.</text>
</comment>
<reference evidence="7 8" key="1">
    <citation type="submission" date="2019-07" db="EMBL/GenBank/DDBJ databases">
        <title>Genome sequencing of lignin-degrading bacterial isolates.</title>
        <authorList>
            <person name="Gladden J."/>
        </authorList>
    </citation>
    <scope>NUCLEOTIDE SEQUENCE [LARGE SCALE GENOMIC DNA]</scope>
    <source>
        <strain evidence="7 8">J45</strain>
    </source>
</reference>
<dbReference type="InterPro" id="IPR016156">
    <property type="entry name" value="FAD/NAD-linked_Rdtase_dimer_sf"/>
</dbReference>